<sequence length="69" mass="7723">MREVPLGPHPGFSPPTKASHWLELEPTTPSKWVRRGSFFEDSGRTFDSSSWLLLVFGALVVYTSKASKD</sequence>
<dbReference type="Proteomes" id="UP000325313">
    <property type="component" value="Unassembled WGS sequence"/>
</dbReference>
<name>A0A5B0R6E4_PUCGR</name>
<evidence type="ECO:0000313" key="2">
    <source>
        <dbReference type="EMBL" id="KAA1120545.1"/>
    </source>
</evidence>
<dbReference type="EMBL" id="VDEP01000243">
    <property type="protein sequence ID" value="KAA1120545.1"/>
    <property type="molecule type" value="Genomic_DNA"/>
</dbReference>
<gene>
    <name evidence="2" type="ORF">PGTUg99_016062</name>
</gene>
<evidence type="ECO:0000256" key="1">
    <source>
        <dbReference type="SAM" id="MobiDB-lite"/>
    </source>
</evidence>
<accession>A0A5B0R6E4</accession>
<protein>
    <submittedName>
        <fullName evidence="2">Uncharacterized protein</fullName>
    </submittedName>
</protein>
<reference evidence="2 3" key="1">
    <citation type="submission" date="2019-05" db="EMBL/GenBank/DDBJ databases">
        <title>Emergence of the Ug99 lineage of the wheat stem rust pathogen through somatic hybridization.</title>
        <authorList>
            <person name="Li F."/>
            <person name="Upadhyaya N.M."/>
            <person name="Sperschneider J."/>
            <person name="Matny O."/>
            <person name="Nguyen-Phuc H."/>
            <person name="Mago R."/>
            <person name="Raley C."/>
            <person name="Miller M.E."/>
            <person name="Silverstein K.A.T."/>
            <person name="Henningsen E."/>
            <person name="Hirsch C.D."/>
            <person name="Visser B."/>
            <person name="Pretorius Z.A."/>
            <person name="Steffenson B.J."/>
            <person name="Schwessinger B."/>
            <person name="Dodds P.N."/>
            <person name="Figueroa M."/>
        </authorList>
    </citation>
    <scope>NUCLEOTIDE SEQUENCE [LARGE SCALE GENOMIC DNA]</scope>
    <source>
        <strain evidence="2 3">Ug99</strain>
    </source>
</reference>
<feature type="region of interest" description="Disordered" evidence="1">
    <location>
        <begin position="1"/>
        <end position="20"/>
    </location>
</feature>
<organism evidence="2 3">
    <name type="scientific">Puccinia graminis f. sp. tritici</name>
    <dbReference type="NCBI Taxonomy" id="56615"/>
    <lineage>
        <taxon>Eukaryota</taxon>
        <taxon>Fungi</taxon>
        <taxon>Dikarya</taxon>
        <taxon>Basidiomycota</taxon>
        <taxon>Pucciniomycotina</taxon>
        <taxon>Pucciniomycetes</taxon>
        <taxon>Pucciniales</taxon>
        <taxon>Pucciniaceae</taxon>
        <taxon>Puccinia</taxon>
    </lineage>
</organism>
<evidence type="ECO:0000313" key="3">
    <source>
        <dbReference type="Proteomes" id="UP000325313"/>
    </source>
</evidence>
<comment type="caution">
    <text evidence="2">The sequence shown here is derived from an EMBL/GenBank/DDBJ whole genome shotgun (WGS) entry which is preliminary data.</text>
</comment>
<proteinExistence type="predicted"/>
<dbReference type="AlphaFoldDB" id="A0A5B0R6E4"/>